<evidence type="ECO:0008006" key="3">
    <source>
        <dbReference type="Google" id="ProtNLM"/>
    </source>
</evidence>
<gene>
    <name evidence="2" type="ORF">LCGC14_2866270</name>
</gene>
<protein>
    <recommendedName>
        <fullName evidence="3">VRR-NUC domain-containing protein</fullName>
    </recommendedName>
</protein>
<proteinExistence type="predicted"/>
<reference evidence="2" key="1">
    <citation type="journal article" date="2015" name="Nature">
        <title>Complex archaea that bridge the gap between prokaryotes and eukaryotes.</title>
        <authorList>
            <person name="Spang A."/>
            <person name="Saw J.H."/>
            <person name="Jorgensen S.L."/>
            <person name="Zaremba-Niedzwiedzka K."/>
            <person name="Martijn J."/>
            <person name="Lind A.E."/>
            <person name="van Eijk R."/>
            <person name="Schleper C."/>
            <person name="Guy L."/>
            <person name="Ettema T.J."/>
        </authorList>
    </citation>
    <scope>NUCLEOTIDE SEQUENCE</scope>
</reference>
<sequence>MLWVGGMTGGAANVLKGKATERAVAKFYRLIGRCIVYQNSDPGQRKGKNQHRGTPGRTPGLPDMMCYHEPTSSHWWHEAKAGSGKLTTAQRTHKLVAMSCDLRVVVGGVEEAGAYLVSQGIVRQVDGVWEYIGPKERK</sequence>
<evidence type="ECO:0000313" key="2">
    <source>
        <dbReference type="EMBL" id="KKK76179.1"/>
    </source>
</evidence>
<comment type="caution">
    <text evidence="2">The sequence shown here is derived from an EMBL/GenBank/DDBJ whole genome shotgun (WGS) entry which is preliminary data.</text>
</comment>
<dbReference type="AlphaFoldDB" id="A0A0F9ACE5"/>
<dbReference type="EMBL" id="LAZR01055523">
    <property type="protein sequence ID" value="KKK76179.1"/>
    <property type="molecule type" value="Genomic_DNA"/>
</dbReference>
<feature type="region of interest" description="Disordered" evidence="1">
    <location>
        <begin position="41"/>
        <end position="61"/>
    </location>
</feature>
<organism evidence="2">
    <name type="scientific">marine sediment metagenome</name>
    <dbReference type="NCBI Taxonomy" id="412755"/>
    <lineage>
        <taxon>unclassified sequences</taxon>
        <taxon>metagenomes</taxon>
        <taxon>ecological metagenomes</taxon>
    </lineage>
</organism>
<evidence type="ECO:0000256" key="1">
    <source>
        <dbReference type="SAM" id="MobiDB-lite"/>
    </source>
</evidence>
<name>A0A0F9ACE5_9ZZZZ</name>
<accession>A0A0F9ACE5</accession>